<evidence type="ECO:0000313" key="4">
    <source>
        <dbReference type="Proteomes" id="UP000184388"/>
    </source>
</evidence>
<organism evidence="3 4">
    <name type="scientific">Streptomyces yunnanensis</name>
    <dbReference type="NCBI Taxonomy" id="156453"/>
    <lineage>
        <taxon>Bacteria</taxon>
        <taxon>Bacillati</taxon>
        <taxon>Actinomycetota</taxon>
        <taxon>Actinomycetes</taxon>
        <taxon>Kitasatosporales</taxon>
        <taxon>Streptomycetaceae</taxon>
        <taxon>Streptomyces</taxon>
    </lineage>
</organism>
<feature type="region of interest" description="Disordered" evidence="1">
    <location>
        <begin position="644"/>
        <end position="678"/>
    </location>
</feature>
<evidence type="ECO:0000259" key="2">
    <source>
        <dbReference type="Pfam" id="PF06527"/>
    </source>
</evidence>
<proteinExistence type="predicted"/>
<dbReference type="InterPro" id="IPR036390">
    <property type="entry name" value="WH_DNA-bd_sf"/>
</dbReference>
<dbReference type="Pfam" id="PF06527">
    <property type="entry name" value="TniQ"/>
    <property type="match status" value="1"/>
</dbReference>
<dbReference type="Gene3D" id="1.10.10.10">
    <property type="entry name" value="Winged helix-like DNA-binding domain superfamily/Winged helix DNA-binding domain"/>
    <property type="match status" value="1"/>
</dbReference>
<dbReference type="RefSeq" id="WP_073449721.1">
    <property type="nucleotide sequence ID" value="NZ_FRBK01000033.1"/>
</dbReference>
<sequence>MTDWPADRIPISAMPLPGEALESWIGAYARRLRTTTNGFLHTVGLTGTRMSWMALRINAAERAALARATGVAPEALTAMTLEPFDGLAVSILPGRRRLAGCSPAWRFGGSRSRYCPACLGQNGGRGPLFWRLPWAFCCPLHYCLLLDFCPGCRRWPDSWKARRLGPKAAGTCTRNSLEGASSRPGGREPCAYRLADAPAITLPADGLVLAAHRHIAGLLDPVPENREAVRGELRQLYALAWRIIRGLHTVADRAPEVVHTVLGECGGTLPEVTTTDMRHDAHTTAVGTALARVALHPGHADHDALFAWIVDADRSLLKKQKFNIGLLGSRWLDAGPNLTNRVLSRLDDTGVNLHTRLRYASATPRPRWPSLPAEAIEHRAAMIPAMLWPGWTMRLMPRPTNDRYLRAEAFRRGCSTFLLLPGGPPHLNYERASPLLGNTRVDRDRNSIHKRTYRTNDTTPLATTLAQLAYALDAYGSPIDYARRRTLFTPATIDLDLDAYARLCTHHGWLAGQQARLRLLRWYLLVLLTGESPPPPIDAGPTFAAHCNDLRFRIPPPLRDFLLAQARTHLARHDIDEPVTWEPPVNWVSNVTWPGPDPNDIPPADFRIALARSRTIDEATASLDMGREHIRLYCDITGITTSTPSTAIGKKAHPGKTTRPGKKTHPAAPKSRINRTEPLAPDRLRELYEDQHLSLQRIASLTGRGAPTIRTLLERDGVTLRGRRTLPPRPDITREWLQQEYTHNMRDLTNLARERGVTQHHLTLLARSWNIPIRPPGGHYNAIGHLNLRRPLSEDMRKVVMDAYALDRLRAITHVPGHPTFAAAARHHFTGTDRALRQRVIHIEKAVGFQIIDRTAKPLAPTQRGQEFLHEAAEILEAADKFKEPPGHQAHHST</sequence>
<accession>A0A9X8N8X3</accession>
<name>A0A9X8N8X3_9ACTN</name>
<evidence type="ECO:0000256" key="1">
    <source>
        <dbReference type="SAM" id="MobiDB-lite"/>
    </source>
</evidence>
<gene>
    <name evidence="3" type="ORF">SAMN05216268_13313</name>
</gene>
<dbReference type="AlphaFoldDB" id="A0A9X8N8X3"/>
<dbReference type="EMBL" id="FRBK01000033">
    <property type="protein sequence ID" value="SHN30794.1"/>
    <property type="molecule type" value="Genomic_DNA"/>
</dbReference>
<dbReference type="SUPFAM" id="SSF46785">
    <property type="entry name" value="Winged helix' DNA-binding domain"/>
    <property type="match status" value="1"/>
</dbReference>
<dbReference type="InterPro" id="IPR036388">
    <property type="entry name" value="WH-like_DNA-bd_sf"/>
</dbReference>
<dbReference type="Proteomes" id="UP000184388">
    <property type="component" value="Unassembled WGS sequence"/>
</dbReference>
<comment type="caution">
    <text evidence="3">The sequence shown here is derived from an EMBL/GenBank/DDBJ whole genome shotgun (WGS) entry which is preliminary data.</text>
</comment>
<dbReference type="InterPro" id="IPR009492">
    <property type="entry name" value="TniQ"/>
</dbReference>
<protein>
    <submittedName>
        <fullName evidence="3">TniQ protein</fullName>
    </submittedName>
</protein>
<reference evidence="4" key="1">
    <citation type="submission" date="2016-11" db="EMBL/GenBank/DDBJ databases">
        <authorList>
            <person name="Jaros S."/>
            <person name="Januszkiewicz K."/>
            <person name="Wedrychowicz H."/>
        </authorList>
    </citation>
    <scope>NUCLEOTIDE SEQUENCE [LARGE SCALE GENOMIC DNA]</scope>
    <source>
        <strain evidence="4">CGMCC 4.3555</strain>
    </source>
</reference>
<feature type="compositionally biased region" description="Basic residues" evidence="1">
    <location>
        <begin position="650"/>
        <end position="665"/>
    </location>
</feature>
<evidence type="ECO:0000313" key="3">
    <source>
        <dbReference type="EMBL" id="SHN30794.1"/>
    </source>
</evidence>
<feature type="domain" description="TniQ" evidence="2">
    <location>
        <begin position="10"/>
        <end position="145"/>
    </location>
</feature>